<protein>
    <submittedName>
        <fullName evidence="1">Uncharacterized protein</fullName>
    </submittedName>
</protein>
<feature type="non-terminal residue" evidence="1">
    <location>
        <position position="1"/>
    </location>
</feature>
<organism evidence="1">
    <name type="scientific">marine sediment metagenome</name>
    <dbReference type="NCBI Taxonomy" id="412755"/>
    <lineage>
        <taxon>unclassified sequences</taxon>
        <taxon>metagenomes</taxon>
        <taxon>ecological metagenomes</taxon>
    </lineage>
</organism>
<dbReference type="EMBL" id="BARU01013218">
    <property type="protein sequence ID" value="GAH34244.1"/>
    <property type="molecule type" value="Genomic_DNA"/>
</dbReference>
<accession>X1FY28</accession>
<evidence type="ECO:0000313" key="1">
    <source>
        <dbReference type="EMBL" id="GAH34244.1"/>
    </source>
</evidence>
<comment type="caution">
    <text evidence="1">The sequence shown here is derived from an EMBL/GenBank/DDBJ whole genome shotgun (WGS) entry which is preliminary data.</text>
</comment>
<reference evidence="1" key="1">
    <citation type="journal article" date="2014" name="Front. Microbiol.">
        <title>High frequency of phylogenetically diverse reductive dehalogenase-homologous genes in deep subseafloor sedimentary metagenomes.</title>
        <authorList>
            <person name="Kawai M."/>
            <person name="Futagami T."/>
            <person name="Toyoda A."/>
            <person name="Takaki Y."/>
            <person name="Nishi S."/>
            <person name="Hori S."/>
            <person name="Arai W."/>
            <person name="Tsubouchi T."/>
            <person name="Morono Y."/>
            <person name="Uchiyama I."/>
            <person name="Ito T."/>
            <person name="Fujiyama A."/>
            <person name="Inagaki F."/>
            <person name="Takami H."/>
        </authorList>
    </citation>
    <scope>NUCLEOTIDE SEQUENCE</scope>
    <source>
        <strain evidence="1">Expedition CK06-06</strain>
    </source>
</reference>
<feature type="non-terminal residue" evidence="1">
    <location>
        <position position="211"/>
    </location>
</feature>
<sequence>SRLIRLGTGTSYRGDGALKLRRDEKRGVTITTVSPSYLFLTSDPDDTDTITRATIGYLRWREKQAYLFHEIHTPGIIEWALYEVRKAGASGTYSYHLEDDRVPLDTLEELRGWPDLQRTGVKEILIVPIALGGDDEGAIYGRSDYADIIGLQGELNNRVTQEAEILDKHADPWMSGPPSMLDEKGSIDNQSRYISITPGDEPPSYLVWDGQ</sequence>
<dbReference type="AlphaFoldDB" id="X1FY28"/>
<gene>
    <name evidence="1" type="ORF">S03H2_23992</name>
</gene>
<proteinExistence type="predicted"/>
<name>X1FY28_9ZZZZ</name>